<dbReference type="EMBL" id="MT144074">
    <property type="protein sequence ID" value="QJA48168.1"/>
    <property type="molecule type" value="Genomic_DNA"/>
</dbReference>
<reference evidence="1" key="1">
    <citation type="submission" date="2020-03" db="EMBL/GenBank/DDBJ databases">
        <title>The deep terrestrial virosphere.</title>
        <authorList>
            <person name="Holmfeldt K."/>
            <person name="Nilsson E."/>
            <person name="Simone D."/>
            <person name="Lopez-Fernandez M."/>
            <person name="Wu X."/>
            <person name="de Brujin I."/>
            <person name="Lundin D."/>
            <person name="Andersson A."/>
            <person name="Bertilsson S."/>
            <person name="Dopson M."/>
        </authorList>
    </citation>
    <scope>NUCLEOTIDE SEQUENCE</scope>
    <source>
        <strain evidence="1">TM448A00845</strain>
    </source>
</reference>
<accession>A0A6H1ZKW5</accession>
<evidence type="ECO:0000313" key="1">
    <source>
        <dbReference type="EMBL" id="QJA48168.1"/>
    </source>
</evidence>
<protein>
    <submittedName>
        <fullName evidence="1">Uncharacterized protein</fullName>
    </submittedName>
</protein>
<gene>
    <name evidence="1" type="ORF">TM448A00845_0006</name>
</gene>
<name>A0A6H1ZKW5_9ZZZZ</name>
<sequence>MGDKWMAAGMDVGEAISTTGNMGGFARALLLKQLMAGGSEQSSRRKTAVKSATDSAFGVQENDGNLFLTDEAKKFYSPEESWVAIQNYPKMKAERAAKQLDTAQKAMTLVKGISDQVDSELKKWDDKGLSPEYISARKKQALMRLGEIYSEIYGNSAFAKYGIGEISAKMADLPLKDMNNEINMKIATDSLKEILSGKGTSFTHRDYHVAYGSLPPDTQKTLMPPDKLLDKYVPTDLLKMQQGINRQEEEMKAEVQLKKSKDLADYKPTELESKIRTIYEAYKGQISMEDAKAIATGTRKIVRDPYTEEWAMVDLATKEQIPLRPQRETSQVSPERESGINLYKEAEKGTGAWSAMMDYGSKISGLVRGPIAEEHIKSRQNLKMAQRSLFRALRESSKVLAFEMKTIFEEHPIDPSIWRSPEIARANFEVIDNFIRNRIAEQGMIANDKTMPVKSRKDAELLMRSMGDFINILGVPKKETEGPLTLDEKTLIKKYLPKE</sequence>
<proteinExistence type="predicted"/>
<organism evidence="1">
    <name type="scientific">viral metagenome</name>
    <dbReference type="NCBI Taxonomy" id="1070528"/>
    <lineage>
        <taxon>unclassified sequences</taxon>
        <taxon>metagenomes</taxon>
        <taxon>organismal metagenomes</taxon>
    </lineage>
</organism>
<dbReference type="AlphaFoldDB" id="A0A6H1ZKW5"/>